<gene>
    <name evidence="2" type="ORF">LVJ77_08905</name>
</gene>
<protein>
    <submittedName>
        <fullName evidence="2">Uncharacterized protein</fullName>
    </submittedName>
</protein>
<accession>A0A8T9MWY2</accession>
<dbReference type="Proteomes" id="UP000831534">
    <property type="component" value="Chromosome"/>
</dbReference>
<dbReference type="EMBL" id="CP091521">
    <property type="protein sequence ID" value="UOP04413.1"/>
    <property type="molecule type" value="Genomic_DNA"/>
</dbReference>
<dbReference type="AlphaFoldDB" id="A0A8T9MWY2"/>
<evidence type="ECO:0000256" key="1">
    <source>
        <dbReference type="SAM" id="MobiDB-lite"/>
    </source>
</evidence>
<reference evidence="2" key="2">
    <citation type="journal article" date="2022" name="Res Sq">
        <title>Evolution of multicellular longitudinally dividing oral cavity symbionts (Neisseriaceae).</title>
        <authorList>
            <person name="Nyongesa S."/>
            <person name="Weber P."/>
            <person name="Bernet E."/>
            <person name="Pullido F."/>
            <person name="Nieckarz M."/>
            <person name="Delaby M."/>
            <person name="Nieves C."/>
            <person name="Viehboeck T."/>
            <person name="Krause N."/>
            <person name="Rivera-Millot A."/>
            <person name="Nakamura A."/>
            <person name="Vischer N."/>
            <person name="VanNieuwenhze M."/>
            <person name="Brun Y."/>
            <person name="Cava F."/>
            <person name="Bulgheresi S."/>
            <person name="Veyrier F."/>
        </authorList>
    </citation>
    <scope>NUCLEOTIDE SEQUENCE</scope>
    <source>
        <strain evidence="2">17694</strain>
    </source>
</reference>
<keyword evidence="3" id="KW-1185">Reference proteome</keyword>
<sequence length="83" mass="9395">MRFHVFSKHENPPVPPSRTGGVKLKGVSSTDWESTVPSFPQRRKSKPKHDQAWQNIARRASAADSRRRGHDGAAFFRLIDDTP</sequence>
<name>A0A8T9MWY2_9NEIS</name>
<feature type="compositionally biased region" description="Polar residues" evidence="1">
    <location>
        <begin position="27"/>
        <end position="38"/>
    </location>
</feature>
<evidence type="ECO:0000313" key="3">
    <source>
        <dbReference type="Proteomes" id="UP000831534"/>
    </source>
</evidence>
<proteinExistence type="predicted"/>
<feature type="region of interest" description="Disordered" evidence="1">
    <location>
        <begin position="1"/>
        <end position="83"/>
    </location>
</feature>
<evidence type="ECO:0000313" key="2">
    <source>
        <dbReference type="EMBL" id="UOP04413.1"/>
    </source>
</evidence>
<reference evidence="2" key="1">
    <citation type="submission" date="2021-12" db="EMBL/GenBank/DDBJ databases">
        <authorList>
            <person name="Veyrier F.J."/>
        </authorList>
    </citation>
    <scope>NUCLEOTIDE SEQUENCE</scope>
    <source>
        <strain evidence="2">17694</strain>
    </source>
</reference>
<organism evidence="2 3">
    <name type="scientific">Conchiformibius kuhniae</name>
    <dbReference type="NCBI Taxonomy" id="211502"/>
    <lineage>
        <taxon>Bacteria</taxon>
        <taxon>Pseudomonadati</taxon>
        <taxon>Pseudomonadota</taxon>
        <taxon>Betaproteobacteria</taxon>
        <taxon>Neisseriales</taxon>
        <taxon>Neisseriaceae</taxon>
        <taxon>Conchiformibius</taxon>
    </lineage>
</organism>